<gene>
    <name evidence="1" type="ORF">L9F63_004667</name>
</gene>
<dbReference type="Proteomes" id="UP001233999">
    <property type="component" value="Unassembled WGS sequence"/>
</dbReference>
<dbReference type="AlphaFoldDB" id="A0AAD7ZFB2"/>
<evidence type="ECO:0000313" key="2">
    <source>
        <dbReference type="Proteomes" id="UP001233999"/>
    </source>
</evidence>
<feature type="non-terminal residue" evidence="1">
    <location>
        <position position="54"/>
    </location>
</feature>
<feature type="non-terminal residue" evidence="1">
    <location>
        <position position="1"/>
    </location>
</feature>
<organism evidence="1 2">
    <name type="scientific">Diploptera punctata</name>
    <name type="common">Pacific beetle cockroach</name>
    <dbReference type="NCBI Taxonomy" id="6984"/>
    <lineage>
        <taxon>Eukaryota</taxon>
        <taxon>Metazoa</taxon>
        <taxon>Ecdysozoa</taxon>
        <taxon>Arthropoda</taxon>
        <taxon>Hexapoda</taxon>
        <taxon>Insecta</taxon>
        <taxon>Pterygota</taxon>
        <taxon>Neoptera</taxon>
        <taxon>Polyneoptera</taxon>
        <taxon>Dictyoptera</taxon>
        <taxon>Blattodea</taxon>
        <taxon>Blaberoidea</taxon>
        <taxon>Blaberidae</taxon>
        <taxon>Diplopterinae</taxon>
        <taxon>Diploptera</taxon>
    </lineage>
</organism>
<keyword evidence="2" id="KW-1185">Reference proteome</keyword>
<proteinExistence type="predicted"/>
<dbReference type="EMBL" id="JASPKZ010008380">
    <property type="protein sequence ID" value="KAJ9579679.1"/>
    <property type="molecule type" value="Genomic_DNA"/>
</dbReference>
<sequence length="54" mass="6300">EYLLHYFEVVSCLTSVSGFIKLTRLLNLYNNIVLKSSNVIYLLNQLVDFIFEIS</sequence>
<evidence type="ECO:0000313" key="1">
    <source>
        <dbReference type="EMBL" id="KAJ9579679.1"/>
    </source>
</evidence>
<reference evidence="1" key="1">
    <citation type="journal article" date="2023" name="IScience">
        <title>Live-bearing cockroach genome reveals convergent evolutionary mechanisms linked to viviparity in insects and beyond.</title>
        <authorList>
            <person name="Fouks B."/>
            <person name="Harrison M.C."/>
            <person name="Mikhailova A.A."/>
            <person name="Marchal E."/>
            <person name="English S."/>
            <person name="Carruthers M."/>
            <person name="Jennings E.C."/>
            <person name="Chiamaka E.L."/>
            <person name="Frigard R.A."/>
            <person name="Pippel M."/>
            <person name="Attardo G.M."/>
            <person name="Benoit J.B."/>
            <person name="Bornberg-Bauer E."/>
            <person name="Tobe S.S."/>
        </authorList>
    </citation>
    <scope>NUCLEOTIDE SEQUENCE</scope>
    <source>
        <strain evidence="1">Stay&amp;Tobe</strain>
    </source>
</reference>
<accession>A0AAD7ZFB2</accession>
<name>A0AAD7ZFB2_DIPPU</name>
<protein>
    <submittedName>
        <fullName evidence="1">Uncharacterized protein</fullName>
    </submittedName>
</protein>
<comment type="caution">
    <text evidence="1">The sequence shown here is derived from an EMBL/GenBank/DDBJ whole genome shotgun (WGS) entry which is preliminary data.</text>
</comment>
<reference evidence="1" key="2">
    <citation type="submission" date="2023-05" db="EMBL/GenBank/DDBJ databases">
        <authorList>
            <person name="Fouks B."/>
        </authorList>
    </citation>
    <scope>NUCLEOTIDE SEQUENCE</scope>
    <source>
        <strain evidence="1">Stay&amp;Tobe</strain>
        <tissue evidence="1">Testes</tissue>
    </source>
</reference>